<dbReference type="CDD" id="cd06225">
    <property type="entry name" value="HAMP"/>
    <property type="match status" value="1"/>
</dbReference>
<evidence type="ECO:0000256" key="4">
    <source>
        <dbReference type="PROSITE-ProRule" id="PRU00284"/>
    </source>
</evidence>
<dbReference type="GO" id="GO:0004888">
    <property type="term" value="F:transmembrane signaling receptor activity"/>
    <property type="evidence" value="ECO:0007669"/>
    <property type="project" value="TreeGrafter"/>
</dbReference>
<dbReference type="PROSITE" id="PS50111">
    <property type="entry name" value="CHEMOTAXIS_TRANSDUC_2"/>
    <property type="match status" value="1"/>
</dbReference>
<keyword evidence="7" id="KW-0472">Membrane</keyword>
<evidence type="ECO:0000256" key="2">
    <source>
        <dbReference type="ARBA" id="ARBA00022481"/>
    </source>
</evidence>
<dbReference type="EMBL" id="WWCJ01000008">
    <property type="protein sequence ID" value="MYN03105.1"/>
    <property type="molecule type" value="Genomic_DNA"/>
</dbReference>
<feature type="transmembrane region" description="Helical" evidence="7">
    <location>
        <begin position="12"/>
        <end position="33"/>
    </location>
</feature>
<dbReference type="InterPro" id="IPR003660">
    <property type="entry name" value="HAMP_dom"/>
</dbReference>
<evidence type="ECO:0000259" key="8">
    <source>
        <dbReference type="PROSITE" id="PS50111"/>
    </source>
</evidence>
<evidence type="ECO:0000256" key="1">
    <source>
        <dbReference type="ARBA" id="ARBA00004370"/>
    </source>
</evidence>
<evidence type="ECO:0000256" key="5">
    <source>
        <dbReference type="SAM" id="Coils"/>
    </source>
</evidence>
<evidence type="ECO:0000259" key="9">
    <source>
        <dbReference type="PROSITE" id="PS50885"/>
    </source>
</evidence>
<dbReference type="InterPro" id="IPR004089">
    <property type="entry name" value="MCPsignal_dom"/>
</dbReference>
<dbReference type="PANTHER" id="PTHR43531">
    <property type="entry name" value="PROTEIN ICFG"/>
    <property type="match status" value="1"/>
</dbReference>
<feature type="domain" description="HAMP" evidence="9">
    <location>
        <begin position="212"/>
        <end position="264"/>
    </location>
</feature>
<dbReference type="RefSeq" id="WP_161026078.1">
    <property type="nucleotide sequence ID" value="NZ_WWCJ01000008.1"/>
</dbReference>
<feature type="coiled-coil region" evidence="5">
    <location>
        <begin position="469"/>
        <end position="507"/>
    </location>
</feature>
<dbReference type="GO" id="GO:0005886">
    <property type="term" value="C:plasma membrane"/>
    <property type="evidence" value="ECO:0007669"/>
    <property type="project" value="TreeGrafter"/>
</dbReference>
<feature type="transmembrane region" description="Helical" evidence="7">
    <location>
        <begin position="188"/>
        <end position="210"/>
    </location>
</feature>
<dbReference type="SUPFAM" id="SSF58104">
    <property type="entry name" value="Methyl-accepting chemotaxis protein (MCP) signaling domain"/>
    <property type="match status" value="1"/>
</dbReference>
<dbReference type="InterPro" id="IPR051310">
    <property type="entry name" value="MCP_chemotaxis"/>
</dbReference>
<dbReference type="PANTHER" id="PTHR43531:SF14">
    <property type="entry name" value="METHYL-ACCEPTING CHEMOTAXIS PROTEIN I-RELATED"/>
    <property type="match status" value="1"/>
</dbReference>
<keyword evidence="11" id="KW-1185">Reference proteome</keyword>
<protein>
    <submittedName>
        <fullName evidence="10">HAMP domain-containing protein</fullName>
    </submittedName>
</protein>
<evidence type="ECO:0000256" key="3">
    <source>
        <dbReference type="ARBA" id="ARBA00029447"/>
    </source>
</evidence>
<organism evidence="10 11">
    <name type="scientific">Pseudoduganella guangdongensis</name>
    <dbReference type="NCBI Taxonomy" id="2692179"/>
    <lineage>
        <taxon>Bacteria</taxon>
        <taxon>Pseudomonadati</taxon>
        <taxon>Pseudomonadota</taxon>
        <taxon>Betaproteobacteria</taxon>
        <taxon>Burkholderiales</taxon>
        <taxon>Oxalobacteraceae</taxon>
        <taxon>Telluria group</taxon>
        <taxon>Pseudoduganella</taxon>
    </lineage>
</organism>
<dbReference type="InterPro" id="IPR047347">
    <property type="entry name" value="YvaQ-like_sensor"/>
</dbReference>
<dbReference type="Pfam" id="PF00015">
    <property type="entry name" value="MCPsignal"/>
    <property type="match status" value="1"/>
</dbReference>
<feature type="compositionally biased region" description="Low complexity" evidence="6">
    <location>
        <begin position="527"/>
        <end position="544"/>
    </location>
</feature>
<reference evidence="10 11" key="1">
    <citation type="submission" date="2019-12" db="EMBL/GenBank/DDBJ databases">
        <title>Novel species isolated from a subtropical stream in China.</title>
        <authorList>
            <person name="Lu H."/>
        </authorList>
    </citation>
    <scope>NUCLEOTIDE SEQUENCE [LARGE SCALE GENOMIC DNA]</scope>
    <source>
        <strain evidence="10 11">DS3</strain>
    </source>
</reference>
<comment type="caution">
    <text evidence="10">The sequence shown here is derived from an EMBL/GenBank/DDBJ whole genome shotgun (WGS) entry which is preliminary data.</text>
</comment>
<dbReference type="GO" id="GO:0006935">
    <property type="term" value="P:chemotaxis"/>
    <property type="evidence" value="ECO:0007669"/>
    <property type="project" value="TreeGrafter"/>
</dbReference>
<keyword evidence="2" id="KW-0488">Methylation</keyword>
<keyword evidence="4" id="KW-0807">Transducer</keyword>
<dbReference type="CDD" id="cd19411">
    <property type="entry name" value="MCP2201-like_sensor"/>
    <property type="match status" value="1"/>
</dbReference>
<gene>
    <name evidence="10" type="ORF">GTP41_13425</name>
</gene>
<dbReference type="PROSITE" id="PS50885">
    <property type="entry name" value="HAMP"/>
    <property type="match status" value="1"/>
</dbReference>
<proteinExistence type="inferred from homology"/>
<evidence type="ECO:0000256" key="7">
    <source>
        <dbReference type="SAM" id="Phobius"/>
    </source>
</evidence>
<keyword evidence="5" id="KW-0175">Coiled coil</keyword>
<accession>A0A6N9HK45</accession>
<dbReference type="Gene3D" id="1.10.287.950">
    <property type="entry name" value="Methyl-accepting chemotaxis protein"/>
    <property type="match status" value="1"/>
</dbReference>
<keyword evidence="7" id="KW-1133">Transmembrane helix</keyword>
<dbReference type="AlphaFoldDB" id="A0A6N9HK45"/>
<sequence>MNVREFKIGTRLGFGFGVILLILVGTVLLTNVLNYRNKSALMTGLDLSGAKELQAQTMKSTMLETGIAMRNIGLQSDVSLMQKEEEKVKASRARYDAARAKLQSLGLDDAEKKVLNDIAALQTDVDAAFKEAMGQIMAFNAEGAAKVIAGRIDPLNQQALASLNKLVEIQEKAIAKFKEDSNKADRTLTMWMVVLAAVGVGVGVLCALVITRSITGPLSGAVEVAQKVAAGELTSQVTVEGKDETSELLQALKDMNDSLVKTVGQVRLATDTITTASQEIATGNADLSARTESQASSLEETASSMENLTSTVKQNADNARQANQLAVSASSVAVKGGTVVAQVVDTMGSIKESSSKIVDIIGVIDGIAFQTNILALNAAVEAARAGEQGRGFAVVASEVRNLAQRSAAAAKEIKHLIDDSVTKVDNGGRLVDEAGQTMGLIVTSIKQVADIMGEITAATLEQSHGIEEVNAAIGQMDEMTQQNAALVEEAAAAAESMQDQATNLAQAVSIFKLAGDEFAKRAAAPVRKPKAAAPARSTAVVAAAEPKQPPKKLATAAPSGDDWEEF</sequence>
<feature type="domain" description="Methyl-accepting transducer" evidence="8">
    <location>
        <begin position="269"/>
        <end position="498"/>
    </location>
</feature>
<dbReference type="InterPro" id="IPR024478">
    <property type="entry name" value="HlyB_4HB_MCP"/>
</dbReference>
<dbReference type="Pfam" id="PF00672">
    <property type="entry name" value="HAMP"/>
    <property type="match status" value="1"/>
</dbReference>
<evidence type="ECO:0000313" key="11">
    <source>
        <dbReference type="Proteomes" id="UP000448575"/>
    </source>
</evidence>
<dbReference type="CDD" id="cd11386">
    <property type="entry name" value="MCP_signal"/>
    <property type="match status" value="1"/>
</dbReference>
<dbReference type="GO" id="GO:0007165">
    <property type="term" value="P:signal transduction"/>
    <property type="evidence" value="ECO:0007669"/>
    <property type="project" value="UniProtKB-KW"/>
</dbReference>
<dbReference type="FunFam" id="1.10.287.950:FF:000001">
    <property type="entry name" value="Methyl-accepting chemotaxis sensory transducer"/>
    <property type="match status" value="1"/>
</dbReference>
<evidence type="ECO:0000256" key="6">
    <source>
        <dbReference type="SAM" id="MobiDB-lite"/>
    </source>
</evidence>
<evidence type="ECO:0000313" key="10">
    <source>
        <dbReference type="EMBL" id="MYN03105.1"/>
    </source>
</evidence>
<comment type="similarity">
    <text evidence="3">Belongs to the methyl-accepting chemotaxis (MCP) protein family.</text>
</comment>
<keyword evidence="7" id="KW-0812">Transmembrane</keyword>
<name>A0A6N9HK45_9BURK</name>
<comment type="subcellular location">
    <subcellularLocation>
        <location evidence="1">Membrane</location>
    </subcellularLocation>
</comment>
<feature type="region of interest" description="Disordered" evidence="6">
    <location>
        <begin position="527"/>
        <end position="566"/>
    </location>
</feature>
<dbReference type="SMART" id="SM00283">
    <property type="entry name" value="MA"/>
    <property type="match status" value="1"/>
</dbReference>
<dbReference type="Pfam" id="PF12729">
    <property type="entry name" value="4HB_MCP_1"/>
    <property type="match status" value="1"/>
</dbReference>
<dbReference type="Proteomes" id="UP000448575">
    <property type="component" value="Unassembled WGS sequence"/>
</dbReference>
<dbReference type="SMART" id="SM00304">
    <property type="entry name" value="HAMP"/>
    <property type="match status" value="1"/>
</dbReference>